<proteinExistence type="predicted"/>
<dbReference type="InterPro" id="IPR010828">
    <property type="entry name" value="Atf2/Sli1-like"/>
</dbReference>
<keyword evidence="1" id="KW-0012">Acyltransferase</keyword>
<keyword evidence="1" id="KW-0808">Transferase</keyword>
<dbReference type="GO" id="GO:0008080">
    <property type="term" value="F:N-acetyltransferase activity"/>
    <property type="evidence" value="ECO:0007669"/>
    <property type="project" value="TreeGrafter"/>
</dbReference>
<dbReference type="InParanoid" id="K0KUG1"/>
<gene>
    <name evidence="1" type="ORF">BN7_6395</name>
</gene>
<dbReference type="HOGENOM" id="CLU_043707_0_0_1"/>
<accession>K0KUG1</accession>
<organism evidence="1 2">
    <name type="scientific">Wickerhamomyces ciferrii (strain ATCC 14091 / BCRC 22168 / CBS 111 / JCM 3599 / NBRC 0793 / NRRL Y-1031 F-60-10)</name>
    <name type="common">Yeast</name>
    <name type="synonym">Pichia ciferrii</name>
    <dbReference type="NCBI Taxonomy" id="1206466"/>
    <lineage>
        <taxon>Eukaryota</taxon>
        <taxon>Fungi</taxon>
        <taxon>Dikarya</taxon>
        <taxon>Ascomycota</taxon>
        <taxon>Saccharomycotina</taxon>
        <taxon>Saccharomycetes</taxon>
        <taxon>Phaffomycetales</taxon>
        <taxon>Wickerhamomycetaceae</taxon>
        <taxon>Wickerhamomyces</taxon>
    </lineage>
</organism>
<dbReference type="Pfam" id="PF07247">
    <property type="entry name" value="AATase"/>
    <property type="match status" value="1"/>
</dbReference>
<reference evidence="1 2" key="1">
    <citation type="journal article" date="2012" name="Eukaryot. Cell">
        <title>Draft genome sequence of Wickerhamomyces ciferrii NRRL Y-1031 F-60-10.</title>
        <authorList>
            <person name="Schneider J."/>
            <person name="Andrea H."/>
            <person name="Blom J."/>
            <person name="Jaenicke S."/>
            <person name="Ruckert C."/>
            <person name="Schorsch C."/>
            <person name="Szczepanowski R."/>
            <person name="Farwick M."/>
            <person name="Goesmann A."/>
            <person name="Puhler A."/>
            <person name="Schaffer S."/>
            <person name="Tauch A."/>
            <person name="Kohler T."/>
            <person name="Brinkrolf K."/>
        </authorList>
    </citation>
    <scope>NUCLEOTIDE SEQUENCE [LARGE SCALE GENOMIC DNA]</scope>
    <source>
        <strain evidence="2">ATCC 14091 / BCRC 22168 / CBS 111 / JCM 3599 / NBRC 0793 / NRRL Y-1031 F-60-10</strain>
    </source>
</reference>
<dbReference type="AlphaFoldDB" id="K0KUG1"/>
<dbReference type="InterPro" id="IPR052058">
    <property type="entry name" value="Alcohol_O-acetyltransferase"/>
</dbReference>
<dbReference type="EMBL" id="CAIF01000272">
    <property type="protein sequence ID" value="CCH46796.1"/>
    <property type="molecule type" value="Genomic_DNA"/>
</dbReference>
<comment type="caution">
    <text evidence="1">The sequence shown here is derived from an EMBL/GenBank/DDBJ whole genome shotgun (WGS) entry which is preliminary data.</text>
</comment>
<dbReference type="EC" id="2.3.1.84" evidence="1"/>
<evidence type="ECO:0000313" key="1">
    <source>
        <dbReference type="EMBL" id="CCH46796.1"/>
    </source>
</evidence>
<sequence length="425" mass="49451">MSLNLKYVKDQSKKALIDLSKKLQSGHARRMGGAENHFAMFQRLKLYKSYYVSATFDRDIIDTQFLFRSLRNVIVKNPFLAVTSVTQEVSYQVKPRPNNFLKVLDQIKFDDLVWDLRTELKGLPDNKISENLNHRELPYEDGNLLWRLVLIDNNTLAFMTNHIVHDGTTAKNFLHDFTQEFNSKDPVFEPVDIKLKPLFHYSNDMTPNFIIPKAGEFIIDYTPPIWFYPEFLLNFLIVTKFCDQTPRLSKEVSKFHLFNISNHQISQIKARLSQNSNNGSRITLTSYIQNAWLHIGTTFPLYKNNMKLSNIILPIDIRRYFPPEVPQELYRYGMNIAGLGIHQYPVPNLQWKKIRQLDRYLKKDINSKKSVFGTGFMISEKFIKHKHLDIDFPNSSEFNYRSGTLLTNIGILGLENFGDGGGIIL</sequence>
<keyword evidence="2" id="KW-1185">Reference proteome</keyword>
<dbReference type="GO" id="GO:0004026">
    <property type="term" value="F:alcohol O-acetyltransferase activity"/>
    <property type="evidence" value="ECO:0007669"/>
    <property type="project" value="UniProtKB-EC"/>
</dbReference>
<dbReference type="Proteomes" id="UP000009328">
    <property type="component" value="Unassembled WGS sequence"/>
</dbReference>
<name>K0KUG1_WICCF</name>
<evidence type="ECO:0000313" key="2">
    <source>
        <dbReference type="Proteomes" id="UP000009328"/>
    </source>
</evidence>
<dbReference type="PANTHER" id="PTHR28037:SF1">
    <property type="entry name" value="ALCOHOL O-ACETYLTRANSFERASE 1-RELATED"/>
    <property type="match status" value="1"/>
</dbReference>
<protein>
    <submittedName>
        <fullName evidence="1">Alcohol O-acetyltransferase 1</fullName>
        <ecNumber evidence="1">2.3.1.84</ecNumber>
    </submittedName>
</protein>
<dbReference type="PANTHER" id="PTHR28037">
    <property type="entry name" value="ALCOHOL O-ACETYLTRANSFERASE 1-RELATED"/>
    <property type="match status" value="1"/>
</dbReference>
<dbReference type="STRING" id="1206466.K0KUG1"/>